<dbReference type="EMBL" id="DXBO01000080">
    <property type="protein sequence ID" value="HIZ48136.1"/>
    <property type="molecule type" value="Genomic_DNA"/>
</dbReference>
<name>A0A9D2F2Z7_9FIRM</name>
<dbReference type="Proteomes" id="UP000824031">
    <property type="component" value="Unassembled WGS sequence"/>
</dbReference>
<evidence type="ECO:0000313" key="2">
    <source>
        <dbReference type="EMBL" id="HIZ48136.1"/>
    </source>
</evidence>
<protein>
    <recommendedName>
        <fullName evidence="1">Histidine kinase/HSP90-like ATPase domain-containing protein</fullName>
    </recommendedName>
</protein>
<dbReference type="Pfam" id="PF02518">
    <property type="entry name" value="HATPase_c"/>
    <property type="match status" value="1"/>
</dbReference>
<proteinExistence type="predicted"/>
<organism evidence="2 3">
    <name type="scientific">Candidatus Gemmiger excrementavium</name>
    <dbReference type="NCBI Taxonomy" id="2838608"/>
    <lineage>
        <taxon>Bacteria</taxon>
        <taxon>Bacillati</taxon>
        <taxon>Bacillota</taxon>
        <taxon>Clostridia</taxon>
        <taxon>Eubacteriales</taxon>
        <taxon>Gemmiger</taxon>
    </lineage>
</organism>
<comment type="caution">
    <text evidence="2">The sequence shown here is derived from an EMBL/GenBank/DDBJ whole genome shotgun (WGS) entry which is preliminary data.</text>
</comment>
<dbReference type="SUPFAM" id="SSF55874">
    <property type="entry name" value="ATPase domain of HSP90 chaperone/DNA topoisomerase II/histidine kinase"/>
    <property type="match status" value="1"/>
</dbReference>
<dbReference type="InterPro" id="IPR003594">
    <property type="entry name" value="HATPase_dom"/>
</dbReference>
<feature type="domain" description="Histidine kinase/HSP90-like ATPase" evidence="1">
    <location>
        <begin position="130"/>
        <end position="230"/>
    </location>
</feature>
<dbReference type="Gene3D" id="3.30.565.10">
    <property type="entry name" value="Histidine kinase-like ATPase, C-terminal domain"/>
    <property type="match status" value="1"/>
</dbReference>
<accession>A0A9D2F2Z7</accession>
<gene>
    <name evidence="2" type="ORF">H9810_05405</name>
</gene>
<evidence type="ECO:0000259" key="1">
    <source>
        <dbReference type="SMART" id="SM00387"/>
    </source>
</evidence>
<dbReference type="SMART" id="SM00387">
    <property type="entry name" value="HATPase_c"/>
    <property type="match status" value="1"/>
</dbReference>
<evidence type="ECO:0000313" key="3">
    <source>
        <dbReference type="Proteomes" id="UP000824031"/>
    </source>
</evidence>
<dbReference type="InterPro" id="IPR036890">
    <property type="entry name" value="HATPase_C_sf"/>
</dbReference>
<reference evidence="2" key="2">
    <citation type="submission" date="2021-04" db="EMBL/GenBank/DDBJ databases">
        <authorList>
            <person name="Gilroy R."/>
        </authorList>
    </citation>
    <scope>NUCLEOTIDE SEQUENCE</scope>
    <source>
        <strain evidence="2">3436</strain>
    </source>
</reference>
<dbReference type="AlphaFoldDB" id="A0A9D2F2Z7"/>
<sequence>MQPDNRDLALALRGGLRGRFQSSFHLLGNALEVLDDQMVHCLNPVEYETLRPLLRQIEDQLIALRRLGEHAADAAIAPVLQQASEPHPLELLDHLREFCELFNEIAVQSDFAASAQLQCPKEMTTLLTMGDTALLNGLLANLFSNSLAVSRSVHITLACAPGLLCYRDDGPGLPPDAAALLLDGIWSERLLEQGGLGLPLIRAYARAMEWGVETGEGPGLEIRFRLPACSIDLDNIVVESVPAAGDTRQRRRRYLQRELHLLTGADQTK</sequence>
<reference evidence="2" key="1">
    <citation type="journal article" date="2021" name="PeerJ">
        <title>Extensive microbial diversity within the chicken gut microbiome revealed by metagenomics and culture.</title>
        <authorList>
            <person name="Gilroy R."/>
            <person name="Ravi A."/>
            <person name="Getino M."/>
            <person name="Pursley I."/>
            <person name="Horton D.L."/>
            <person name="Alikhan N.F."/>
            <person name="Baker D."/>
            <person name="Gharbi K."/>
            <person name="Hall N."/>
            <person name="Watson M."/>
            <person name="Adriaenssens E.M."/>
            <person name="Foster-Nyarko E."/>
            <person name="Jarju S."/>
            <person name="Secka A."/>
            <person name="Antonio M."/>
            <person name="Oren A."/>
            <person name="Chaudhuri R.R."/>
            <person name="La Ragione R."/>
            <person name="Hildebrand F."/>
            <person name="Pallen M.J."/>
        </authorList>
    </citation>
    <scope>NUCLEOTIDE SEQUENCE</scope>
    <source>
        <strain evidence="2">3436</strain>
    </source>
</reference>